<dbReference type="InterPro" id="IPR015881">
    <property type="entry name" value="ARHD_Rieske_2Fe_2S"/>
</dbReference>
<keyword evidence="7" id="KW-0223">Dioxygenase</keyword>
<dbReference type="InterPro" id="IPR036922">
    <property type="entry name" value="Rieske_2Fe-2S_sf"/>
</dbReference>
<dbReference type="PANTHER" id="PTHR21266">
    <property type="entry name" value="IRON-SULFUR DOMAIN CONTAINING PROTEIN"/>
    <property type="match status" value="1"/>
</dbReference>
<proteinExistence type="predicted"/>
<dbReference type="PROSITE" id="PS00570">
    <property type="entry name" value="RING_HYDROXYL_ALPHA"/>
    <property type="match status" value="1"/>
</dbReference>
<dbReference type="InterPro" id="IPR017941">
    <property type="entry name" value="Rieske_2Fe-2S"/>
</dbReference>
<feature type="domain" description="Rieske" evidence="6">
    <location>
        <begin position="28"/>
        <end position="130"/>
    </location>
</feature>
<evidence type="ECO:0000256" key="1">
    <source>
        <dbReference type="ARBA" id="ARBA00022714"/>
    </source>
</evidence>
<dbReference type="EMBL" id="JAUQSZ010000001">
    <property type="protein sequence ID" value="MDO7840718.1"/>
    <property type="molecule type" value="Genomic_DNA"/>
</dbReference>
<dbReference type="PROSITE" id="PS51296">
    <property type="entry name" value="RIESKE"/>
    <property type="match status" value="1"/>
</dbReference>
<organism evidence="7 8">
    <name type="scientific">Sphingomonas immobilis</name>
    <dbReference type="NCBI Taxonomy" id="3063997"/>
    <lineage>
        <taxon>Bacteria</taxon>
        <taxon>Pseudomonadati</taxon>
        <taxon>Pseudomonadota</taxon>
        <taxon>Alphaproteobacteria</taxon>
        <taxon>Sphingomonadales</taxon>
        <taxon>Sphingomonadaceae</taxon>
        <taxon>Sphingomonas</taxon>
    </lineage>
</organism>
<keyword evidence="5" id="KW-0411">Iron-sulfur</keyword>
<keyword evidence="1" id="KW-0001">2Fe-2S</keyword>
<evidence type="ECO:0000259" key="6">
    <source>
        <dbReference type="PROSITE" id="PS51296"/>
    </source>
</evidence>
<dbReference type="Gene3D" id="3.90.380.10">
    <property type="entry name" value="Naphthalene 1,2-dioxygenase Alpha Subunit, Chain A, domain 1"/>
    <property type="match status" value="1"/>
</dbReference>
<reference evidence="7" key="1">
    <citation type="submission" date="2023-07" db="EMBL/GenBank/DDBJ databases">
        <authorList>
            <person name="Kim M.K."/>
        </authorList>
    </citation>
    <scope>NUCLEOTIDE SEQUENCE</scope>
    <source>
        <strain evidence="7">CA1-15</strain>
    </source>
</reference>
<dbReference type="EC" id="1.14.13.-" evidence="7"/>
<name>A0ABT8ZT30_9SPHN</name>
<comment type="caution">
    <text evidence="7">The sequence shown here is derived from an EMBL/GenBank/DDBJ whole genome shotgun (WGS) entry which is preliminary data.</text>
</comment>
<dbReference type="GO" id="GO:0051213">
    <property type="term" value="F:dioxygenase activity"/>
    <property type="evidence" value="ECO:0007669"/>
    <property type="project" value="UniProtKB-KW"/>
</dbReference>
<sequence>MATHAAEIALPRNCTFDADDWLILARHWYPVALVREIGEKPLGTHLLDQPIVVYKADGEIVVAADICPHRGVPLSLGTQGEHGVTCAYHGLRFGAGGKCNHIPAHPDRNIPDRMRAQTFPSVERYGLVWTCLRPDDPLSAGNALPDMPHWDEPEFQQIVCPWIDIFGFAGRQMEGFLDVAHFAFVHTATFGDANNAEVPAYQVKRTDYGFDAEYWSTVGNYPIGVSQRGVPDFKWLRHFRCSLPFTATLEIHFPGSDRLVIMNAASPVSAKVTRLFAPMARNFDTDLPIQDVYDFNERVFQEDKAIVEAQMPECLPLDPMDEAHIPADMSSMAYRRGLRDMGLSRFFTS</sequence>
<evidence type="ECO:0000313" key="8">
    <source>
        <dbReference type="Proteomes" id="UP001176468"/>
    </source>
</evidence>
<keyword evidence="3 7" id="KW-0560">Oxidoreductase</keyword>
<accession>A0ABT8ZT30</accession>
<evidence type="ECO:0000256" key="2">
    <source>
        <dbReference type="ARBA" id="ARBA00022723"/>
    </source>
</evidence>
<evidence type="ECO:0000256" key="5">
    <source>
        <dbReference type="ARBA" id="ARBA00023014"/>
    </source>
</evidence>
<keyword evidence="2" id="KW-0479">Metal-binding</keyword>
<dbReference type="Pfam" id="PF00355">
    <property type="entry name" value="Rieske"/>
    <property type="match status" value="1"/>
</dbReference>
<evidence type="ECO:0000256" key="4">
    <source>
        <dbReference type="ARBA" id="ARBA00023004"/>
    </source>
</evidence>
<evidence type="ECO:0000313" key="7">
    <source>
        <dbReference type="EMBL" id="MDO7840718.1"/>
    </source>
</evidence>
<dbReference type="SUPFAM" id="SSF55961">
    <property type="entry name" value="Bet v1-like"/>
    <property type="match status" value="1"/>
</dbReference>
<dbReference type="PANTHER" id="PTHR21266:SF57">
    <property type="entry name" value="3-CHLOROBENZOATE-3,4-DIOXYGENASE"/>
    <property type="match status" value="1"/>
</dbReference>
<keyword evidence="4" id="KW-0408">Iron</keyword>
<evidence type="ECO:0000256" key="3">
    <source>
        <dbReference type="ARBA" id="ARBA00023002"/>
    </source>
</evidence>
<protein>
    <submittedName>
        <fullName evidence="7">Aromatic ring-hydroxylating dioxygenase subunit alpha</fullName>
        <ecNumber evidence="7">1.14.13.-</ecNumber>
    </submittedName>
</protein>
<gene>
    <name evidence="7" type="ORF">Q5H94_00125</name>
</gene>
<dbReference type="Proteomes" id="UP001176468">
    <property type="component" value="Unassembled WGS sequence"/>
</dbReference>
<dbReference type="SUPFAM" id="SSF50022">
    <property type="entry name" value="ISP domain"/>
    <property type="match status" value="1"/>
</dbReference>
<dbReference type="RefSeq" id="WP_304558912.1">
    <property type="nucleotide sequence ID" value="NZ_JAUQSZ010000001.1"/>
</dbReference>
<dbReference type="InterPro" id="IPR044043">
    <property type="entry name" value="VanA_C_cat"/>
</dbReference>
<dbReference type="InterPro" id="IPR050584">
    <property type="entry name" value="Cholesterol_7-desaturase"/>
</dbReference>
<keyword evidence="8" id="KW-1185">Reference proteome</keyword>
<dbReference type="Gene3D" id="2.102.10.10">
    <property type="entry name" value="Rieske [2Fe-2S] iron-sulphur domain"/>
    <property type="match status" value="1"/>
</dbReference>
<dbReference type="Pfam" id="PF19112">
    <property type="entry name" value="VanA_C"/>
    <property type="match status" value="1"/>
</dbReference>